<dbReference type="SUPFAM" id="SSF117281">
    <property type="entry name" value="Kelch motif"/>
    <property type="match status" value="2"/>
</dbReference>
<dbReference type="InterPro" id="IPR013083">
    <property type="entry name" value="Znf_RING/FYVE/PHD"/>
</dbReference>
<dbReference type="InterPro" id="IPR001841">
    <property type="entry name" value="Znf_RING"/>
</dbReference>
<dbReference type="EMBL" id="CACRXK020011964">
    <property type="protein sequence ID" value="CAB4022416.1"/>
    <property type="molecule type" value="Genomic_DNA"/>
</dbReference>
<dbReference type="SUPFAM" id="SSF57850">
    <property type="entry name" value="RING/U-box"/>
    <property type="match status" value="1"/>
</dbReference>
<dbReference type="PANTHER" id="PTHR45632:SF3">
    <property type="entry name" value="KELCH-LIKE PROTEIN 32"/>
    <property type="match status" value="1"/>
</dbReference>
<dbReference type="GO" id="GO:0008270">
    <property type="term" value="F:zinc ion binding"/>
    <property type="evidence" value="ECO:0007669"/>
    <property type="project" value="UniProtKB-KW"/>
</dbReference>
<name>A0A7D9L2W4_PARCT</name>
<reference evidence="6" key="1">
    <citation type="submission" date="2020-04" db="EMBL/GenBank/DDBJ databases">
        <authorList>
            <person name="Alioto T."/>
            <person name="Alioto T."/>
            <person name="Gomez Garrido J."/>
        </authorList>
    </citation>
    <scope>NUCLEOTIDE SEQUENCE</scope>
    <source>
        <strain evidence="6">A484AB</strain>
    </source>
</reference>
<evidence type="ECO:0000256" key="2">
    <source>
        <dbReference type="ARBA" id="ARBA00022723"/>
    </source>
</evidence>
<keyword evidence="4" id="KW-0863">Zinc-finger</keyword>
<protein>
    <submittedName>
        <fullName evidence="6">RING finger 151-like</fullName>
    </submittedName>
</protein>
<proteinExistence type="predicted"/>
<dbReference type="InterPro" id="IPR018957">
    <property type="entry name" value="Znf_C3HC4_RING-type"/>
</dbReference>
<organism evidence="6 7">
    <name type="scientific">Paramuricea clavata</name>
    <name type="common">Red gorgonian</name>
    <name type="synonym">Violescent sea-whip</name>
    <dbReference type="NCBI Taxonomy" id="317549"/>
    <lineage>
        <taxon>Eukaryota</taxon>
        <taxon>Metazoa</taxon>
        <taxon>Cnidaria</taxon>
        <taxon>Anthozoa</taxon>
        <taxon>Octocorallia</taxon>
        <taxon>Malacalcyonacea</taxon>
        <taxon>Plexauridae</taxon>
        <taxon>Paramuricea</taxon>
    </lineage>
</organism>
<evidence type="ECO:0000256" key="5">
    <source>
        <dbReference type="ARBA" id="ARBA00022833"/>
    </source>
</evidence>
<dbReference type="Pfam" id="PF24681">
    <property type="entry name" value="Kelch_KLHDC2_KLHL20_DRC7"/>
    <property type="match status" value="1"/>
</dbReference>
<evidence type="ECO:0000313" key="6">
    <source>
        <dbReference type="EMBL" id="CAB4022416.1"/>
    </source>
</evidence>
<keyword evidence="5" id="KW-0862">Zinc</keyword>
<dbReference type="Pfam" id="PF01344">
    <property type="entry name" value="Kelch_1"/>
    <property type="match status" value="2"/>
</dbReference>
<keyword evidence="2" id="KW-0479">Metal-binding</keyword>
<evidence type="ECO:0000256" key="4">
    <source>
        <dbReference type="ARBA" id="ARBA00022771"/>
    </source>
</evidence>
<dbReference type="PROSITE" id="PS50089">
    <property type="entry name" value="ZF_RING_2"/>
    <property type="match status" value="1"/>
</dbReference>
<dbReference type="Pfam" id="PF00097">
    <property type="entry name" value="zf-C3HC4"/>
    <property type="match status" value="1"/>
</dbReference>
<dbReference type="PROSITE" id="PS50145">
    <property type="entry name" value="ZF_TRAF"/>
    <property type="match status" value="1"/>
</dbReference>
<sequence>MAMYQYGFEEDRFQQAVSQYFKCVICRNVLRDPVTCRDHQHLFCRACITTHLANFERCPSCHQELNVETLREAPRVVTNVLSELKIRCDFYKRGCPKFVELGDLEKHCKECEFGPAMCSNQGCYLDVNRRDLMYHERAVCERRRVECHNCVELRQEMGTMKQTLTGMNEKLDMAAGNEEMKCDLTEMAKQLERISMQLQHGGGMNTKSKVIVAGGLHDEEEVLNSVEMFDLSKRAWTLLQPMNEGRAGASAVVYNNQMIVSGGCDIEANITNSIEALANVDEVSRLSMWENIPAKLPCKLGEHQTVVYNDNLIVVGGKSDDSDDILHFDNISEVSLVPPYTSKLLASMPQKIADHGMECFDDKLVIVGGGNPSTEDDNKVVMYDVSKNECKEFAPLPYPVGLMATVRWHDNVIVLGGAHHDDEALNKVSIYNVKTQKCHMLPPMLYKRKGCTAVLVDNMIIVMGGLDENDQCLKSVESFNFSRYTWEELPSMHEARAHAISIAC</sequence>
<comment type="caution">
    <text evidence="6">The sequence shown here is derived from an EMBL/GenBank/DDBJ whole genome shotgun (WGS) entry which is preliminary data.</text>
</comment>
<dbReference type="OrthoDB" id="19132at2759"/>
<evidence type="ECO:0000256" key="1">
    <source>
        <dbReference type="ARBA" id="ARBA00022441"/>
    </source>
</evidence>
<dbReference type="SUPFAM" id="SSF49599">
    <property type="entry name" value="TRAF domain-like"/>
    <property type="match status" value="1"/>
</dbReference>
<dbReference type="SMART" id="SM00612">
    <property type="entry name" value="Kelch"/>
    <property type="match status" value="5"/>
</dbReference>
<dbReference type="Gene3D" id="3.30.40.10">
    <property type="entry name" value="Zinc/RING finger domain, C3HC4 (zinc finger)"/>
    <property type="match status" value="2"/>
</dbReference>
<dbReference type="InterPro" id="IPR015915">
    <property type="entry name" value="Kelch-typ_b-propeller"/>
</dbReference>
<evidence type="ECO:0000313" key="7">
    <source>
        <dbReference type="Proteomes" id="UP001152795"/>
    </source>
</evidence>
<dbReference type="Gene3D" id="2.120.10.80">
    <property type="entry name" value="Kelch-type beta propeller"/>
    <property type="match status" value="2"/>
</dbReference>
<keyword evidence="3" id="KW-0677">Repeat</keyword>
<keyword evidence="7" id="KW-1185">Reference proteome</keyword>
<keyword evidence="1" id="KW-0880">Kelch repeat</keyword>
<dbReference type="PANTHER" id="PTHR45632">
    <property type="entry name" value="LD33804P"/>
    <property type="match status" value="1"/>
</dbReference>
<dbReference type="InterPro" id="IPR006652">
    <property type="entry name" value="Kelch_1"/>
</dbReference>
<accession>A0A7D9L2W4</accession>
<dbReference type="AlphaFoldDB" id="A0A7D9L2W4"/>
<dbReference type="Proteomes" id="UP001152795">
    <property type="component" value="Unassembled WGS sequence"/>
</dbReference>
<evidence type="ECO:0000256" key="3">
    <source>
        <dbReference type="ARBA" id="ARBA00022737"/>
    </source>
</evidence>
<gene>
    <name evidence="6" type="ORF">PACLA_8A064884</name>
</gene>
<dbReference type="InterPro" id="IPR001293">
    <property type="entry name" value="Znf_TRAF"/>
</dbReference>